<sequence>MHRHLGLDLEAAGNGWETLDEATRKHPVAGEDIGEVGPEQALVEAVEDAVAEGVAVAAGIVGHAAPGAHHHVGAFRLQDVDQLRRILRRVGAVAVGHHIDVGVDVGEHAPHHIALALTRLTHDDGAGCTGLQRREVLGIVVVDIDRGRRQRLAEAPHDLADRQLLIVARQEHGDDRLVADCMRHVCLRAPDPASGRLSCRPRRAVLLFIEAVKARFKPILSFKGHGKWAQPRTAPPPGSPIWRWRCWQPCSPSPSTRGQASAN</sequence>
<protein>
    <submittedName>
        <fullName evidence="1">Uncharacterized protein</fullName>
    </submittedName>
</protein>
<keyword evidence="2" id="KW-1185">Reference proteome</keyword>
<organism evidence="1 2">
    <name type="scientific">Mesorhizobium plurifarium</name>
    <dbReference type="NCBI Taxonomy" id="69974"/>
    <lineage>
        <taxon>Bacteria</taxon>
        <taxon>Pseudomonadati</taxon>
        <taxon>Pseudomonadota</taxon>
        <taxon>Alphaproteobacteria</taxon>
        <taxon>Hyphomicrobiales</taxon>
        <taxon>Phyllobacteriaceae</taxon>
        <taxon>Mesorhizobium</taxon>
    </lineage>
</organism>
<dbReference type="EMBL" id="CCMZ01000067">
    <property type="protein sequence ID" value="CDX27460.1"/>
    <property type="molecule type" value="Genomic_DNA"/>
</dbReference>
<dbReference type="AlphaFoldDB" id="A0A090EBM1"/>
<accession>A0A090EBM1</accession>
<evidence type="ECO:0000313" key="1">
    <source>
        <dbReference type="EMBL" id="CDX27460.1"/>
    </source>
</evidence>
<proteinExistence type="predicted"/>
<name>A0A090EBM1_MESPL</name>
<gene>
    <name evidence="1" type="ORF">MPL3356_70015</name>
</gene>
<dbReference type="Proteomes" id="UP000045285">
    <property type="component" value="Unassembled WGS sequence"/>
</dbReference>
<reference evidence="2" key="1">
    <citation type="submission" date="2014-08" db="EMBL/GenBank/DDBJ databases">
        <authorList>
            <person name="Moulin L."/>
        </authorList>
    </citation>
    <scope>NUCLEOTIDE SEQUENCE [LARGE SCALE GENOMIC DNA]</scope>
</reference>
<evidence type="ECO:0000313" key="2">
    <source>
        <dbReference type="Proteomes" id="UP000045285"/>
    </source>
</evidence>
<dbReference type="STRING" id="69974.MPLDJ20_200121"/>